<dbReference type="Gene3D" id="2.60.120.1140">
    <property type="entry name" value="Protein of unknown function DUF192"/>
    <property type="match status" value="1"/>
</dbReference>
<dbReference type="PANTHER" id="PTHR37953">
    <property type="entry name" value="UPF0127 PROTEIN MJ1496"/>
    <property type="match status" value="1"/>
</dbReference>
<evidence type="ECO:0008006" key="3">
    <source>
        <dbReference type="Google" id="ProtNLM"/>
    </source>
</evidence>
<dbReference type="InterPro" id="IPR003795">
    <property type="entry name" value="DUF192"/>
</dbReference>
<proteinExistence type="predicted"/>
<dbReference type="PANTHER" id="PTHR37953:SF1">
    <property type="entry name" value="UPF0127 PROTEIN MJ1496"/>
    <property type="match status" value="1"/>
</dbReference>
<dbReference type="InterPro" id="IPR038695">
    <property type="entry name" value="Saro_0823-like_sf"/>
</dbReference>
<dbReference type="Pfam" id="PF02643">
    <property type="entry name" value="DUF192"/>
    <property type="match status" value="1"/>
</dbReference>
<reference evidence="1 2" key="1">
    <citation type="submission" date="2019-03" db="EMBL/GenBank/DDBJ databases">
        <title>Genomic Encyclopedia of Type Strains, Phase III (KMG-III): the genomes of soil and plant-associated and newly described type strains.</title>
        <authorList>
            <person name="Whitman W."/>
        </authorList>
    </citation>
    <scope>NUCLEOTIDE SEQUENCE [LARGE SCALE GENOMIC DNA]</scope>
    <source>
        <strain evidence="1 2">CGMCC 1.7002</strain>
    </source>
</reference>
<comment type="caution">
    <text evidence="1">The sequence shown here is derived from an EMBL/GenBank/DDBJ whole genome shotgun (WGS) entry which is preliminary data.</text>
</comment>
<gene>
    <name evidence="1" type="ORF">ATL17_0170</name>
</gene>
<dbReference type="AlphaFoldDB" id="A0A4R6VQ66"/>
<dbReference type="EMBL" id="SNYR01000001">
    <property type="protein sequence ID" value="TDQ66183.1"/>
    <property type="molecule type" value="Genomic_DNA"/>
</dbReference>
<organism evidence="1 2">
    <name type="scientific">Maritalea mobilis</name>
    <dbReference type="NCBI Taxonomy" id="483324"/>
    <lineage>
        <taxon>Bacteria</taxon>
        <taxon>Pseudomonadati</taxon>
        <taxon>Pseudomonadota</taxon>
        <taxon>Alphaproteobacteria</taxon>
        <taxon>Hyphomicrobiales</taxon>
        <taxon>Devosiaceae</taxon>
        <taxon>Maritalea</taxon>
    </lineage>
</organism>
<dbReference type="OrthoDB" id="9808290at2"/>
<accession>A0A4R6VQ66</accession>
<protein>
    <recommendedName>
        <fullName evidence="3">DUF192 domain-containing protein</fullName>
    </recommendedName>
</protein>
<evidence type="ECO:0000313" key="1">
    <source>
        <dbReference type="EMBL" id="TDQ66183.1"/>
    </source>
</evidence>
<evidence type="ECO:0000313" key="2">
    <source>
        <dbReference type="Proteomes" id="UP000295391"/>
    </source>
</evidence>
<dbReference type="Proteomes" id="UP000295391">
    <property type="component" value="Unassembled WGS sequence"/>
</dbReference>
<name>A0A4R6VQ66_9HYPH</name>
<keyword evidence="2" id="KW-1185">Reference proteome</keyword>
<sequence>MDGARRLLLIRLGTMMLFKMLQRSVKLLSVIFLTLFLVGCLGNDNKLVLQTELGDIPIKVEVADTPELRRRGLMFRTKMPRDEGMLFDFQETREVAFWMRNTFIPLDMIFIDERGYIKHIHQNAIPQDPTSIPSQHPVRFVLEINGGLSAQYGLKVGDQVRHPRMNS</sequence>